<keyword evidence="3" id="KW-1185">Reference proteome</keyword>
<name>A0ABQ6VG20_9CORY</name>
<sequence length="275" mass="31660">MKKRTLWAVSDLHINSPGNRDLMDEHVQPQHPQDWLIVAGDIAEKMEVVIDVLRELRQRFEQVIYAPGNHEMFSRSQDTFKGKNKYQALISACRSIGVLTPEDRYPVFAGHTVVPMFTLYDHSWRDPAITPSQAIDAAIENGFVLTDHWAISPFEDVPQWCRERLSYTVSRLSRVDGPTILVNHWPLVREAMQGIPAQDIGLWSGTRHTQQWPRRYRATAVIYGHLHVPRTISLEGVTHVEVSLGYPKERLRTLPPRLHTHTWPYPVLTEEVSIP</sequence>
<organism evidence="2 3">
    <name type="scientific">Corynebacterium zhongnanshanii</name>
    <dbReference type="NCBI Taxonomy" id="2768834"/>
    <lineage>
        <taxon>Bacteria</taxon>
        <taxon>Bacillati</taxon>
        <taxon>Actinomycetota</taxon>
        <taxon>Actinomycetes</taxon>
        <taxon>Mycobacteriales</taxon>
        <taxon>Corynebacteriaceae</taxon>
        <taxon>Corynebacterium</taxon>
    </lineage>
</organism>
<feature type="domain" description="Calcineurin-like phosphoesterase" evidence="1">
    <location>
        <begin position="6"/>
        <end position="229"/>
    </location>
</feature>
<dbReference type="EMBL" id="WBZJ01000001">
    <property type="protein sequence ID" value="KAB3523364.1"/>
    <property type="molecule type" value="Genomic_DNA"/>
</dbReference>
<comment type="caution">
    <text evidence="2">The sequence shown here is derived from an EMBL/GenBank/DDBJ whole genome shotgun (WGS) entry which is preliminary data.</text>
</comment>
<dbReference type="PANTHER" id="PTHR36492:SF2">
    <property type="entry name" value="[ACYL-CARRIER-PROTEIN] PHOSPHODIESTERASE PPTH"/>
    <property type="match status" value="1"/>
</dbReference>
<dbReference type="Proteomes" id="UP000436181">
    <property type="component" value="Unassembled WGS sequence"/>
</dbReference>
<accession>A0ABQ6VG20</accession>
<dbReference type="Gene3D" id="3.60.21.10">
    <property type="match status" value="1"/>
</dbReference>
<dbReference type="PANTHER" id="PTHR36492">
    <property type="match status" value="1"/>
</dbReference>
<protein>
    <submittedName>
        <fullName evidence="2">Metallophosphoesterase</fullName>
    </submittedName>
</protein>
<gene>
    <name evidence="2" type="ORF">F8377_04305</name>
</gene>
<dbReference type="RefSeq" id="WP_151844089.1">
    <property type="nucleotide sequence ID" value="NZ_WBZJ01000001.1"/>
</dbReference>
<dbReference type="InterPro" id="IPR029052">
    <property type="entry name" value="Metallo-depent_PP-like"/>
</dbReference>
<evidence type="ECO:0000313" key="3">
    <source>
        <dbReference type="Proteomes" id="UP000436181"/>
    </source>
</evidence>
<dbReference type="Pfam" id="PF00149">
    <property type="entry name" value="Metallophos"/>
    <property type="match status" value="1"/>
</dbReference>
<dbReference type="SUPFAM" id="SSF56300">
    <property type="entry name" value="Metallo-dependent phosphatases"/>
    <property type="match status" value="1"/>
</dbReference>
<reference evidence="2 3" key="1">
    <citation type="submission" date="2019-10" db="EMBL/GenBank/DDBJ databases">
        <title>Corynebacterium sp novel species isolated from the respiratory tract of Marmot.</title>
        <authorList>
            <person name="Zhang G."/>
        </authorList>
    </citation>
    <scope>NUCLEOTIDE SEQUENCE [LARGE SCALE GENOMIC DNA]</scope>
    <source>
        <strain evidence="2 3">336</strain>
    </source>
</reference>
<proteinExistence type="predicted"/>
<evidence type="ECO:0000259" key="1">
    <source>
        <dbReference type="Pfam" id="PF00149"/>
    </source>
</evidence>
<dbReference type="InterPro" id="IPR052963">
    <property type="entry name" value="Pantetheine_PDE"/>
</dbReference>
<dbReference type="InterPro" id="IPR004843">
    <property type="entry name" value="Calcineurin-like_PHP"/>
</dbReference>
<evidence type="ECO:0000313" key="2">
    <source>
        <dbReference type="EMBL" id="KAB3523364.1"/>
    </source>
</evidence>